<name>A0AAD2HLS9_9AGAR</name>
<dbReference type="Proteomes" id="UP001295794">
    <property type="component" value="Unassembled WGS sequence"/>
</dbReference>
<protein>
    <submittedName>
        <fullName evidence="1">Uncharacterized protein</fullName>
    </submittedName>
</protein>
<evidence type="ECO:0000313" key="2">
    <source>
        <dbReference type="EMBL" id="CAK5277796.1"/>
    </source>
</evidence>
<evidence type="ECO:0000313" key="1">
    <source>
        <dbReference type="EMBL" id="CAK5277785.1"/>
    </source>
</evidence>
<reference evidence="1" key="1">
    <citation type="submission" date="2023-11" db="EMBL/GenBank/DDBJ databases">
        <authorList>
            <person name="De Vega J J."/>
            <person name="De Vega J J."/>
        </authorList>
    </citation>
    <scope>NUCLEOTIDE SEQUENCE</scope>
</reference>
<organism evidence="1 3">
    <name type="scientific">Mycena citricolor</name>
    <dbReference type="NCBI Taxonomy" id="2018698"/>
    <lineage>
        <taxon>Eukaryota</taxon>
        <taxon>Fungi</taxon>
        <taxon>Dikarya</taxon>
        <taxon>Basidiomycota</taxon>
        <taxon>Agaricomycotina</taxon>
        <taxon>Agaricomycetes</taxon>
        <taxon>Agaricomycetidae</taxon>
        <taxon>Agaricales</taxon>
        <taxon>Marasmiineae</taxon>
        <taxon>Mycenaceae</taxon>
        <taxon>Mycena</taxon>
    </lineage>
</organism>
<comment type="caution">
    <text evidence="1">The sequence shown here is derived from an EMBL/GenBank/DDBJ whole genome shotgun (WGS) entry which is preliminary data.</text>
</comment>
<proteinExistence type="predicted"/>
<dbReference type="EMBL" id="CAVNYO010000419">
    <property type="protein sequence ID" value="CAK5277785.1"/>
    <property type="molecule type" value="Genomic_DNA"/>
</dbReference>
<dbReference type="AlphaFoldDB" id="A0AAD2HLS9"/>
<keyword evidence="3" id="KW-1185">Reference proteome</keyword>
<gene>
    <name evidence="1" type="ORF">MYCIT1_LOCUS26891</name>
    <name evidence="2" type="ORF">MYCIT1_LOCUS26915</name>
</gene>
<accession>A0AAD2HLS9</accession>
<sequence length="106" mass="11840">MLDQIRLCRGNGLHHRIHQSLQPGMKLGDRDLWVSLEYAKDVRALVGLGDVDGRVQIRGEDARVRERARVGGRSDCLLHRWVVAELSAVIIALQCKARKHVSALGP</sequence>
<evidence type="ECO:0000313" key="3">
    <source>
        <dbReference type="Proteomes" id="UP001295794"/>
    </source>
</evidence>
<dbReference type="EMBL" id="CAVNYO010000420">
    <property type="protein sequence ID" value="CAK5277796.1"/>
    <property type="molecule type" value="Genomic_DNA"/>
</dbReference>